<organism evidence="1 2">
    <name type="scientific">Saccharibacillus sacchari</name>
    <dbReference type="NCBI Taxonomy" id="456493"/>
    <lineage>
        <taxon>Bacteria</taxon>
        <taxon>Bacillati</taxon>
        <taxon>Bacillota</taxon>
        <taxon>Bacilli</taxon>
        <taxon>Bacillales</taxon>
        <taxon>Paenibacillaceae</taxon>
        <taxon>Saccharibacillus</taxon>
    </lineage>
</organism>
<keyword evidence="2" id="KW-1185">Reference proteome</keyword>
<accession>A0ACC6PCP6</accession>
<evidence type="ECO:0000313" key="1">
    <source>
        <dbReference type="EMBL" id="MEJ8304675.1"/>
    </source>
</evidence>
<dbReference type="EMBL" id="JBBKAR010000033">
    <property type="protein sequence ID" value="MEJ8304675.1"/>
    <property type="molecule type" value="Genomic_DNA"/>
</dbReference>
<evidence type="ECO:0000313" key="2">
    <source>
        <dbReference type="Proteomes" id="UP001380953"/>
    </source>
</evidence>
<gene>
    <name evidence="1" type="ORF">WKI47_12275</name>
</gene>
<reference evidence="1" key="1">
    <citation type="submission" date="2024-03" db="EMBL/GenBank/DDBJ databases">
        <title>Whole genome sequecning of epiphytes from Marcgravia umbellata leaves.</title>
        <authorList>
            <person name="Kumar G."/>
            <person name="Savka M.A."/>
        </authorList>
    </citation>
    <scope>NUCLEOTIDE SEQUENCE</scope>
    <source>
        <strain evidence="1">RIT_BL5</strain>
    </source>
</reference>
<comment type="caution">
    <text evidence="1">The sequence shown here is derived from an EMBL/GenBank/DDBJ whole genome shotgun (WGS) entry which is preliminary data.</text>
</comment>
<protein>
    <submittedName>
        <fullName evidence="1">Tautomerase family protein</fullName>
    </submittedName>
</protein>
<sequence length="251" mass="28247">MLPFVRTSYSRNHYDADQLRLCAETLLESLIEHFRIPPDDFFHVFHAIEPGEFFFSPRYLSVERSEALLYIEVTLACGRSSAQKQAFYKDAADRLAARCNIRREDVFIVLSETQLENWSFGLGRAQMIETPPTWLRSVQDEESACVSALTDSAGADYARVSPSFAEHTRTVLFGEIWKDPTLSPRERSLVTLAALVSEGALDQIPFHIQLAQAHGLTQTELSAAFSHLAFYAGWPRAASALKLLGDVEHHN</sequence>
<name>A0ACC6PCP6_9BACL</name>
<dbReference type="Proteomes" id="UP001380953">
    <property type="component" value="Unassembled WGS sequence"/>
</dbReference>
<proteinExistence type="predicted"/>